<comment type="caution">
    <text evidence="9">The sequence shown here is derived from an EMBL/GenBank/DDBJ whole genome shotgun (WGS) entry which is preliminary data.</text>
</comment>
<feature type="transmembrane region" description="Helical" evidence="7">
    <location>
        <begin position="364"/>
        <end position="381"/>
    </location>
</feature>
<keyword evidence="5 7" id="KW-0472">Membrane</keyword>
<feature type="transmembrane region" description="Helical" evidence="7">
    <location>
        <begin position="225"/>
        <end position="245"/>
    </location>
</feature>
<keyword evidence="3 7" id="KW-0812">Transmembrane</keyword>
<evidence type="ECO:0000256" key="7">
    <source>
        <dbReference type="SAM" id="Phobius"/>
    </source>
</evidence>
<organism evidence="9 10">
    <name type="scientific">Elasticomyces elasticus</name>
    <dbReference type="NCBI Taxonomy" id="574655"/>
    <lineage>
        <taxon>Eukaryota</taxon>
        <taxon>Fungi</taxon>
        <taxon>Dikarya</taxon>
        <taxon>Ascomycota</taxon>
        <taxon>Pezizomycotina</taxon>
        <taxon>Dothideomycetes</taxon>
        <taxon>Dothideomycetidae</taxon>
        <taxon>Mycosphaerellales</taxon>
        <taxon>Teratosphaeriaceae</taxon>
        <taxon>Elasticomyces</taxon>
    </lineage>
</organism>
<keyword evidence="2" id="KW-0813">Transport</keyword>
<dbReference type="InterPro" id="IPR020846">
    <property type="entry name" value="MFS_dom"/>
</dbReference>
<dbReference type="Pfam" id="PF07690">
    <property type="entry name" value="MFS_1"/>
    <property type="match status" value="1"/>
</dbReference>
<dbReference type="SUPFAM" id="SSF103473">
    <property type="entry name" value="MFS general substrate transporter"/>
    <property type="match status" value="1"/>
</dbReference>
<dbReference type="PANTHER" id="PTHR43791">
    <property type="entry name" value="PERMEASE-RELATED"/>
    <property type="match status" value="1"/>
</dbReference>
<dbReference type="EMBL" id="JAVRQU010000017">
    <property type="protein sequence ID" value="KAK5693434.1"/>
    <property type="molecule type" value="Genomic_DNA"/>
</dbReference>
<feature type="transmembrane region" description="Helical" evidence="7">
    <location>
        <begin position="192"/>
        <end position="213"/>
    </location>
</feature>
<accession>A0AAN7W0T8</accession>
<feature type="transmembrane region" description="Helical" evidence="7">
    <location>
        <begin position="335"/>
        <end position="352"/>
    </location>
</feature>
<reference evidence="9" key="1">
    <citation type="submission" date="2023-08" db="EMBL/GenBank/DDBJ databases">
        <title>Black Yeasts Isolated from many extreme environments.</title>
        <authorList>
            <person name="Coleine C."/>
            <person name="Stajich J.E."/>
            <person name="Selbmann L."/>
        </authorList>
    </citation>
    <scope>NUCLEOTIDE SEQUENCE</scope>
    <source>
        <strain evidence="9">CCFEE 5810</strain>
    </source>
</reference>
<dbReference type="PANTHER" id="PTHR43791:SF51">
    <property type="entry name" value="MAJOR FACILITATOR SUPERFAMILY (MFS) PROFILE DOMAIN-CONTAINING PROTEIN"/>
    <property type="match status" value="1"/>
</dbReference>
<feature type="compositionally biased region" description="Polar residues" evidence="6">
    <location>
        <begin position="1"/>
        <end position="10"/>
    </location>
</feature>
<evidence type="ECO:0000313" key="9">
    <source>
        <dbReference type="EMBL" id="KAK5693434.1"/>
    </source>
</evidence>
<evidence type="ECO:0000256" key="4">
    <source>
        <dbReference type="ARBA" id="ARBA00022989"/>
    </source>
</evidence>
<dbReference type="InterPro" id="IPR011701">
    <property type="entry name" value="MFS"/>
</dbReference>
<feature type="transmembrane region" description="Helical" evidence="7">
    <location>
        <begin position="101"/>
        <end position="123"/>
    </location>
</feature>
<sequence length="489" mass="53623">MSLVNEQQGNPGREVRESVKGGSISVKDAEIFEERTGSETAVDKEQDGISSELTHEREAKLKKAYRRVDHVVLHITNVAILNPEQGTGIKHQLGDLTGAQWAWILSAFAYPYMALEPVSTVLMKRFSPRKWMSRILLTWGTISMCQAATQNYGGLLVCRILLGFAEAGFWPGILFHLSFFYPADRTGLRIALLYISSQFAGMLSGLLAFGLAYMNGVAGLAGWRWMFLLEGAPVLLGGVATIFVLPDYPNDKAKFLSQEDRELIVSELPENQPTADSKTWDWSQVKLLACNPVFYLFILIWTSHCIGSFSVAMVLPTVFYALKLENSKITQLLTLPPYAIGILVVLIIATQISKRKVNAWKCAIILEMINCGCYVALLVVSNAVAKYVLVCFAIVCASGVIPILLPELIRTSSGTTATALTIGIVCCFAHTASIAGPQVYQDGYGPHYRLSFSVSLGLLAIAIAAMLVNWMLIRRRDVKAKAATTKAGQ</sequence>
<feature type="transmembrane region" description="Helical" evidence="7">
    <location>
        <begin position="160"/>
        <end position="180"/>
    </location>
</feature>
<dbReference type="Proteomes" id="UP001310594">
    <property type="component" value="Unassembled WGS sequence"/>
</dbReference>
<keyword evidence="4 7" id="KW-1133">Transmembrane helix</keyword>
<evidence type="ECO:0000256" key="6">
    <source>
        <dbReference type="SAM" id="MobiDB-lite"/>
    </source>
</evidence>
<proteinExistence type="predicted"/>
<comment type="subcellular location">
    <subcellularLocation>
        <location evidence="1">Membrane</location>
        <topology evidence="1">Multi-pass membrane protein</topology>
    </subcellularLocation>
</comment>
<dbReference type="InterPro" id="IPR036259">
    <property type="entry name" value="MFS_trans_sf"/>
</dbReference>
<evidence type="ECO:0000256" key="2">
    <source>
        <dbReference type="ARBA" id="ARBA00022448"/>
    </source>
</evidence>
<evidence type="ECO:0000256" key="3">
    <source>
        <dbReference type="ARBA" id="ARBA00022692"/>
    </source>
</evidence>
<dbReference type="AlphaFoldDB" id="A0AAN7W0T8"/>
<gene>
    <name evidence="9" type="ORF">LTR97_010003</name>
</gene>
<feature type="transmembrane region" description="Helical" evidence="7">
    <location>
        <begin position="417"/>
        <end position="440"/>
    </location>
</feature>
<feature type="transmembrane region" description="Helical" evidence="7">
    <location>
        <begin position="293"/>
        <end position="315"/>
    </location>
</feature>
<evidence type="ECO:0000256" key="1">
    <source>
        <dbReference type="ARBA" id="ARBA00004141"/>
    </source>
</evidence>
<feature type="transmembrane region" description="Helical" evidence="7">
    <location>
        <begin position="452"/>
        <end position="472"/>
    </location>
</feature>
<feature type="transmembrane region" description="Helical" evidence="7">
    <location>
        <begin position="135"/>
        <end position="154"/>
    </location>
</feature>
<dbReference type="GO" id="GO:0022857">
    <property type="term" value="F:transmembrane transporter activity"/>
    <property type="evidence" value="ECO:0007669"/>
    <property type="project" value="InterPro"/>
</dbReference>
<feature type="region of interest" description="Disordered" evidence="6">
    <location>
        <begin position="1"/>
        <end position="22"/>
    </location>
</feature>
<feature type="transmembrane region" description="Helical" evidence="7">
    <location>
        <begin position="387"/>
        <end position="405"/>
    </location>
</feature>
<dbReference type="Gene3D" id="1.20.1250.20">
    <property type="entry name" value="MFS general substrate transporter like domains"/>
    <property type="match status" value="1"/>
</dbReference>
<dbReference type="PROSITE" id="PS50850">
    <property type="entry name" value="MFS"/>
    <property type="match status" value="1"/>
</dbReference>
<evidence type="ECO:0000313" key="10">
    <source>
        <dbReference type="Proteomes" id="UP001310594"/>
    </source>
</evidence>
<evidence type="ECO:0000256" key="5">
    <source>
        <dbReference type="ARBA" id="ARBA00023136"/>
    </source>
</evidence>
<feature type="domain" description="Major facilitator superfamily (MFS) profile" evidence="8">
    <location>
        <begin position="63"/>
        <end position="477"/>
    </location>
</feature>
<evidence type="ECO:0000259" key="8">
    <source>
        <dbReference type="PROSITE" id="PS50850"/>
    </source>
</evidence>
<protein>
    <recommendedName>
        <fullName evidence="8">Major facilitator superfamily (MFS) profile domain-containing protein</fullName>
    </recommendedName>
</protein>
<dbReference type="GO" id="GO:0016020">
    <property type="term" value="C:membrane"/>
    <property type="evidence" value="ECO:0007669"/>
    <property type="project" value="UniProtKB-SubCell"/>
</dbReference>
<name>A0AAN7W0T8_9PEZI</name>